<sequence length="71" mass="7097">MDVTADDRGAVQTLVHAGETAEAPSNAAPRAAGISNLLLALLPAIAPDGGEPIEADACEGVVQNLACARVF</sequence>
<gene>
    <name evidence="1" type="ORF">HNR23_002032</name>
</gene>
<dbReference type="Proteomes" id="UP000546642">
    <property type="component" value="Unassembled WGS sequence"/>
</dbReference>
<evidence type="ECO:0000313" key="2">
    <source>
        <dbReference type="Proteomes" id="UP000546642"/>
    </source>
</evidence>
<dbReference type="EMBL" id="JACHDS010000001">
    <property type="protein sequence ID" value="MBB6171972.1"/>
    <property type="molecule type" value="Genomic_DNA"/>
</dbReference>
<reference evidence="1 2" key="1">
    <citation type="submission" date="2020-08" db="EMBL/GenBank/DDBJ databases">
        <title>Sequencing the genomes of 1000 actinobacteria strains.</title>
        <authorList>
            <person name="Klenk H.-P."/>
        </authorList>
    </citation>
    <scope>NUCLEOTIDE SEQUENCE [LARGE SCALE GENOMIC DNA]</scope>
    <source>
        <strain evidence="1 2">DSM 46659</strain>
    </source>
</reference>
<organism evidence="1 2">
    <name type="scientific">Nocardiopsis mwathae</name>
    <dbReference type="NCBI Taxonomy" id="1472723"/>
    <lineage>
        <taxon>Bacteria</taxon>
        <taxon>Bacillati</taxon>
        <taxon>Actinomycetota</taxon>
        <taxon>Actinomycetes</taxon>
        <taxon>Streptosporangiales</taxon>
        <taxon>Nocardiopsidaceae</taxon>
        <taxon>Nocardiopsis</taxon>
    </lineage>
</organism>
<name>A0A7W9YH18_9ACTN</name>
<protein>
    <submittedName>
        <fullName evidence="1">Uncharacterized protein</fullName>
    </submittedName>
</protein>
<dbReference type="RefSeq" id="WP_184075304.1">
    <property type="nucleotide sequence ID" value="NZ_JACHDS010000001.1"/>
</dbReference>
<comment type="caution">
    <text evidence="1">The sequence shown here is derived from an EMBL/GenBank/DDBJ whole genome shotgun (WGS) entry which is preliminary data.</text>
</comment>
<proteinExistence type="predicted"/>
<accession>A0A7W9YH18</accession>
<dbReference type="AlphaFoldDB" id="A0A7W9YH18"/>
<evidence type="ECO:0000313" key="1">
    <source>
        <dbReference type="EMBL" id="MBB6171972.1"/>
    </source>
</evidence>
<keyword evidence="2" id="KW-1185">Reference proteome</keyword>